<dbReference type="AlphaFoldDB" id="A0AAN8PVP9"/>
<organism evidence="1 2">
    <name type="scientific">Patella caerulea</name>
    <name type="common">Rayed Mediterranean limpet</name>
    <dbReference type="NCBI Taxonomy" id="87958"/>
    <lineage>
        <taxon>Eukaryota</taxon>
        <taxon>Metazoa</taxon>
        <taxon>Spiralia</taxon>
        <taxon>Lophotrochozoa</taxon>
        <taxon>Mollusca</taxon>
        <taxon>Gastropoda</taxon>
        <taxon>Patellogastropoda</taxon>
        <taxon>Patelloidea</taxon>
        <taxon>Patellidae</taxon>
        <taxon>Patella</taxon>
    </lineage>
</organism>
<reference evidence="1 2" key="1">
    <citation type="submission" date="2024-01" db="EMBL/GenBank/DDBJ databases">
        <title>The genome of the rayed Mediterranean limpet Patella caerulea (Linnaeus, 1758).</title>
        <authorList>
            <person name="Anh-Thu Weber A."/>
            <person name="Halstead-Nussloch G."/>
        </authorList>
    </citation>
    <scope>NUCLEOTIDE SEQUENCE [LARGE SCALE GENOMIC DNA]</scope>
    <source>
        <strain evidence="1">AATW-2023a</strain>
        <tissue evidence="1">Whole specimen</tissue>
    </source>
</reference>
<evidence type="ECO:0000313" key="1">
    <source>
        <dbReference type="EMBL" id="KAK6185683.1"/>
    </source>
</evidence>
<evidence type="ECO:0000313" key="2">
    <source>
        <dbReference type="Proteomes" id="UP001347796"/>
    </source>
</evidence>
<dbReference type="Proteomes" id="UP001347796">
    <property type="component" value="Unassembled WGS sequence"/>
</dbReference>
<keyword evidence="2" id="KW-1185">Reference proteome</keyword>
<dbReference type="EMBL" id="JAZGQO010000006">
    <property type="protein sequence ID" value="KAK6185683.1"/>
    <property type="molecule type" value="Genomic_DNA"/>
</dbReference>
<protein>
    <submittedName>
        <fullName evidence="1">Uncharacterized protein</fullName>
    </submittedName>
</protein>
<proteinExistence type="predicted"/>
<gene>
    <name evidence="1" type="ORF">SNE40_007863</name>
</gene>
<sequence length="121" mass="13928">MIKQTNKYVEYICATATFQSSFLQMGDTDGLCSPNNITPTIFEAQTRNSLTLSSCSYNHYPSVQLCDDMFDKQIYMYVTGTVRSNRKNLTDEVKKIMKKKGDLIEIRRDNLMAANEWTESK</sequence>
<name>A0AAN8PVP9_PATCE</name>
<comment type="caution">
    <text evidence="1">The sequence shown here is derived from an EMBL/GenBank/DDBJ whole genome shotgun (WGS) entry which is preliminary data.</text>
</comment>
<accession>A0AAN8PVP9</accession>